<dbReference type="STRING" id="1777138.AWB77_03690"/>
<dbReference type="GO" id="GO:0016987">
    <property type="term" value="F:sigma factor activity"/>
    <property type="evidence" value="ECO:0007669"/>
    <property type="project" value="UniProtKB-KW"/>
</dbReference>
<dbReference type="SUPFAM" id="SSF88659">
    <property type="entry name" value="Sigma3 and sigma4 domains of RNA polymerase sigma factors"/>
    <property type="match status" value="1"/>
</dbReference>
<dbReference type="NCBIfam" id="NF009188">
    <property type="entry name" value="PRK12536.1"/>
    <property type="match status" value="1"/>
</dbReference>
<dbReference type="InterPro" id="IPR007627">
    <property type="entry name" value="RNA_pol_sigma70_r2"/>
</dbReference>
<keyword evidence="10" id="KW-1185">Reference proteome</keyword>
<name>A0A158C612_9BURK</name>
<evidence type="ECO:0000256" key="4">
    <source>
        <dbReference type="ARBA" id="ARBA00023125"/>
    </source>
</evidence>
<evidence type="ECO:0000313" key="10">
    <source>
        <dbReference type="Proteomes" id="UP000054903"/>
    </source>
</evidence>
<comment type="similarity">
    <text evidence="1">Belongs to the sigma-70 factor family. ECF subfamily.</text>
</comment>
<keyword evidence="2" id="KW-0805">Transcription regulation</keyword>
<evidence type="ECO:0000259" key="8">
    <source>
        <dbReference type="Pfam" id="PF08281"/>
    </source>
</evidence>
<sequence>MNVMERDDAFAAFVGAIAAHRGFGYSETPDLKPGAPRARMPGTAHRSPSGRLANTGTTLQEAENRLRALFIAGLDGDQNAYRGFLQALTRHLRGYLRRRIPQHRDDVEDLVQEILLAVHNARHTYRTNEPLTAWLHAIARYKLMDYFRSRARRESLNDPIDDHADLLAVPDDEPAQARRDIGKLLEDLPDKQRLPIVHMKLEGLSVMETARITGLSESAVKVGVHRGLKALAARLRGLR</sequence>
<evidence type="ECO:0000313" key="9">
    <source>
        <dbReference type="EMBL" id="SAK77794.1"/>
    </source>
</evidence>
<dbReference type="GO" id="GO:0006352">
    <property type="term" value="P:DNA-templated transcription initiation"/>
    <property type="evidence" value="ECO:0007669"/>
    <property type="project" value="InterPro"/>
</dbReference>
<dbReference type="AlphaFoldDB" id="A0A158C612"/>
<feature type="domain" description="RNA polymerase sigma factor 70 region 4 type 2" evidence="8">
    <location>
        <begin position="179"/>
        <end position="231"/>
    </location>
</feature>
<dbReference type="CDD" id="cd06171">
    <property type="entry name" value="Sigma70_r4"/>
    <property type="match status" value="1"/>
</dbReference>
<dbReference type="InterPro" id="IPR013325">
    <property type="entry name" value="RNA_pol_sigma_r2"/>
</dbReference>
<accession>A0A158C612</accession>
<dbReference type="InterPro" id="IPR039425">
    <property type="entry name" value="RNA_pol_sigma-70-like"/>
</dbReference>
<dbReference type="PANTHER" id="PTHR43133">
    <property type="entry name" value="RNA POLYMERASE ECF-TYPE SIGMA FACTO"/>
    <property type="match status" value="1"/>
</dbReference>
<dbReference type="NCBIfam" id="TIGR02937">
    <property type="entry name" value="sigma70-ECF"/>
    <property type="match status" value="1"/>
</dbReference>
<organism evidence="9 10">
    <name type="scientific">Caballeronia fortuita</name>
    <dbReference type="NCBI Taxonomy" id="1777138"/>
    <lineage>
        <taxon>Bacteria</taxon>
        <taxon>Pseudomonadati</taxon>
        <taxon>Pseudomonadota</taxon>
        <taxon>Betaproteobacteria</taxon>
        <taxon>Burkholderiales</taxon>
        <taxon>Burkholderiaceae</taxon>
        <taxon>Caballeronia</taxon>
    </lineage>
</organism>
<dbReference type="InterPro" id="IPR014284">
    <property type="entry name" value="RNA_pol_sigma-70_dom"/>
</dbReference>
<dbReference type="PANTHER" id="PTHR43133:SF58">
    <property type="entry name" value="ECF RNA POLYMERASE SIGMA FACTOR SIGD"/>
    <property type="match status" value="1"/>
</dbReference>
<feature type="domain" description="RNA polymerase sigma-70 region 2" evidence="7">
    <location>
        <begin position="86"/>
        <end position="153"/>
    </location>
</feature>
<dbReference type="EMBL" id="FCNX02000009">
    <property type="protein sequence ID" value="SAK77794.1"/>
    <property type="molecule type" value="Genomic_DNA"/>
</dbReference>
<dbReference type="InterPro" id="IPR013324">
    <property type="entry name" value="RNA_pol_sigma_r3/r4-like"/>
</dbReference>
<reference evidence="9" key="1">
    <citation type="submission" date="2016-01" db="EMBL/GenBank/DDBJ databases">
        <authorList>
            <person name="Peeters C."/>
        </authorList>
    </citation>
    <scope>NUCLEOTIDE SEQUENCE</scope>
    <source>
        <strain evidence="9">LMG 29320</strain>
    </source>
</reference>
<dbReference type="InterPro" id="IPR036388">
    <property type="entry name" value="WH-like_DNA-bd_sf"/>
</dbReference>
<dbReference type="Gene3D" id="1.10.10.10">
    <property type="entry name" value="Winged helix-like DNA-binding domain superfamily/Winged helix DNA-binding domain"/>
    <property type="match status" value="1"/>
</dbReference>
<dbReference type="SUPFAM" id="SSF88946">
    <property type="entry name" value="Sigma2 domain of RNA polymerase sigma factors"/>
    <property type="match status" value="1"/>
</dbReference>
<feature type="region of interest" description="Disordered" evidence="6">
    <location>
        <begin position="26"/>
        <end position="55"/>
    </location>
</feature>
<comment type="caution">
    <text evidence="9">The sequence shown here is derived from an EMBL/GenBank/DDBJ whole genome shotgun (WGS) entry which is preliminary data.</text>
</comment>
<evidence type="ECO:0000256" key="2">
    <source>
        <dbReference type="ARBA" id="ARBA00023015"/>
    </source>
</evidence>
<evidence type="ECO:0000256" key="6">
    <source>
        <dbReference type="SAM" id="MobiDB-lite"/>
    </source>
</evidence>
<evidence type="ECO:0000259" key="7">
    <source>
        <dbReference type="Pfam" id="PF04542"/>
    </source>
</evidence>
<dbReference type="NCBIfam" id="NF009191">
    <property type="entry name" value="PRK12539.1"/>
    <property type="match status" value="1"/>
</dbReference>
<evidence type="ECO:0000256" key="3">
    <source>
        <dbReference type="ARBA" id="ARBA00023082"/>
    </source>
</evidence>
<evidence type="ECO:0000256" key="1">
    <source>
        <dbReference type="ARBA" id="ARBA00010641"/>
    </source>
</evidence>
<keyword evidence="3" id="KW-0731">Sigma factor</keyword>
<dbReference type="Gene3D" id="1.10.1740.10">
    <property type="match status" value="1"/>
</dbReference>
<proteinExistence type="inferred from homology"/>
<dbReference type="Pfam" id="PF08281">
    <property type="entry name" value="Sigma70_r4_2"/>
    <property type="match status" value="1"/>
</dbReference>
<dbReference type="GO" id="GO:0003677">
    <property type="term" value="F:DNA binding"/>
    <property type="evidence" value="ECO:0007669"/>
    <property type="project" value="UniProtKB-KW"/>
</dbReference>
<keyword evidence="4" id="KW-0238">DNA-binding</keyword>
<gene>
    <name evidence="9" type="ORF">AWB77_03690</name>
</gene>
<dbReference type="Proteomes" id="UP000054903">
    <property type="component" value="Unassembled WGS sequence"/>
</dbReference>
<evidence type="ECO:0000256" key="5">
    <source>
        <dbReference type="ARBA" id="ARBA00023163"/>
    </source>
</evidence>
<protein>
    <submittedName>
        <fullName evidence="9">RNA polymerase sigma factor</fullName>
    </submittedName>
</protein>
<dbReference type="Pfam" id="PF04542">
    <property type="entry name" value="Sigma70_r2"/>
    <property type="match status" value="1"/>
</dbReference>
<keyword evidence="5" id="KW-0804">Transcription</keyword>
<dbReference type="InterPro" id="IPR013249">
    <property type="entry name" value="RNA_pol_sigma70_r4_t2"/>
</dbReference>